<organism evidence="2 3">
    <name type="scientific">Plesiocystis pacifica SIR-1</name>
    <dbReference type="NCBI Taxonomy" id="391625"/>
    <lineage>
        <taxon>Bacteria</taxon>
        <taxon>Pseudomonadati</taxon>
        <taxon>Myxococcota</taxon>
        <taxon>Polyangia</taxon>
        <taxon>Nannocystales</taxon>
        <taxon>Nannocystaceae</taxon>
        <taxon>Plesiocystis</taxon>
    </lineage>
</organism>
<comment type="caution">
    <text evidence="2">The sequence shown here is derived from an EMBL/GenBank/DDBJ whole genome shotgun (WGS) entry which is preliminary data.</text>
</comment>
<keyword evidence="3" id="KW-1185">Reference proteome</keyword>
<dbReference type="Proteomes" id="UP000005801">
    <property type="component" value="Unassembled WGS sequence"/>
</dbReference>
<name>A6GA11_9BACT</name>
<sequence>MRDRRILPASLLLVLAIIGAVVFLVSPGPEPEPAAPPRPSAAEARGVAPEPSTSSKPADPENAAPPKRVRTHARADAQRVRAGLAKLAEADDARGTASARGPSRDGAEPPTKVDETDGPGQLTDRIGLDPAAVEALSAEFLPLTNECIEQARERDPELVGLLAVEVDMAGDPELGAVIDDVRFPDARNEVRDPELQTCIRETALSMLLPSPEQGGQERLMLTVPIESEQAPTKNQTKNQ</sequence>
<evidence type="ECO:0000313" key="2">
    <source>
        <dbReference type="EMBL" id="EDM77336.1"/>
    </source>
</evidence>
<dbReference type="STRING" id="391625.PPSIR1_26503"/>
<dbReference type="RefSeq" id="WP_006973553.1">
    <property type="nucleotide sequence ID" value="NZ_ABCS01000048.1"/>
</dbReference>
<feature type="compositionally biased region" description="Pro residues" evidence="1">
    <location>
        <begin position="28"/>
        <end position="39"/>
    </location>
</feature>
<dbReference type="OrthoDB" id="5526045at2"/>
<protein>
    <submittedName>
        <fullName evidence="2">Uncharacterized protein</fullName>
    </submittedName>
</protein>
<evidence type="ECO:0000256" key="1">
    <source>
        <dbReference type="SAM" id="MobiDB-lite"/>
    </source>
</evidence>
<accession>A6GA11</accession>
<evidence type="ECO:0000313" key="3">
    <source>
        <dbReference type="Proteomes" id="UP000005801"/>
    </source>
</evidence>
<feature type="region of interest" description="Disordered" evidence="1">
    <location>
        <begin position="27"/>
        <end position="123"/>
    </location>
</feature>
<feature type="compositionally biased region" description="Basic and acidic residues" evidence="1">
    <location>
        <begin position="102"/>
        <end position="115"/>
    </location>
</feature>
<dbReference type="EMBL" id="ABCS01000048">
    <property type="protein sequence ID" value="EDM77336.1"/>
    <property type="molecule type" value="Genomic_DNA"/>
</dbReference>
<reference evidence="2 3" key="1">
    <citation type="submission" date="2007-06" db="EMBL/GenBank/DDBJ databases">
        <authorList>
            <person name="Shimkets L."/>
            <person name="Ferriera S."/>
            <person name="Johnson J."/>
            <person name="Kravitz S."/>
            <person name="Beeson K."/>
            <person name="Sutton G."/>
            <person name="Rogers Y.-H."/>
            <person name="Friedman R."/>
            <person name="Frazier M."/>
            <person name="Venter J.C."/>
        </authorList>
    </citation>
    <scope>NUCLEOTIDE SEQUENCE [LARGE SCALE GENOMIC DNA]</scope>
    <source>
        <strain evidence="2 3">SIR-1</strain>
    </source>
</reference>
<dbReference type="AlphaFoldDB" id="A6GA11"/>
<gene>
    <name evidence="2" type="ORF">PPSIR1_26503</name>
</gene>
<proteinExistence type="predicted"/>